<protein>
    <recommendedName>
        <fullName evidence="5">TPM domain-containing protein</fullName>
    </recommendedName>
</protein>
<feature type="transmembrane region" description="Helical" evidence="2">
    <location>
        <begin position="47"/>
        <end position="67"/>
    </location>
</feature>
<feature type="compositionally biased region" description="Gly residues" evidence="1">
    <location>
        <begin position="16"/>
        <end position="26"/>
    </location>
</feature>
<organism evidence="3 4">
    <name type="scientific">Adlercreutzia equolifaciens subsp. celatus</name>
    <dbReference type="NCBI Taxonomy" id="394340"/>
    <lineage>
        <taxon>Bacteria</taxon>
        <taxon>Bacillati</taxon>
        <taxon>Actinomycetota</taxon>
        <taxon>Coriobacteriia</taxon>
        <taxon>Eggerthellales</taxon>
        <taxon>Eggerthellaceae</taxon>
        <taxon>Adlercreutzia</taxon>
    </lineage>
</organism>
<gene>
    <name evidence="3" type="ORF">C1850_02560</name>
</gene>
<reference evidence="3 4" key="1">
    <citation type="journal article" date="2018" name="Elife">
        <title>Discovery and characterization of a prevalent human gut bacterial enzyme sufficient for the inactivation of a family of plant toxins.</title>
        <authorList>
            <person name="Koppel N."/>
            <person name="Bisanz J.E."/>
            <person name="Pandelia M.E."/>
            <person name="Turnbaugh P.J."/>
            <person name="Balskus E.P."/>
        </authorList>
    </citation>
    <scope>NUCLEOTIDE SEQUENCE [LARGE SCALE GENOMIC DNA]</scope>
    <source>
        <strain evidence="3 4">OB21 GAM 11</strain>
    </source>
</reference>
<evidence type="ECO:0000313" key="4">
    <source>
        <dbReference type="Proteomes" id="UP000253805"/>
    </source>
</evidence>
<sequence>MPPQMPQQPSGPQQPGSGGGPGGPGGPNAPQPGSPQGKSSNSGCGTVFVIVAAVLLALLLVVALGGGGCSGANVPASTVERTALPAGSVNETGYFTDEDGDWIHDPAKLERGLRHFYEETGVQPYVYILPNGSVRSYQELQSIAQEKYDELFTDQAHFVLVFCDDGNGRFNAAYWAGAMTGSVLDDEAINIFKAYLSQNYDDMSLSEEEIFSDAFADTADRIMTVTPSPLPIIAVCAAVIIVAVVVFLIVRNRRLAKQREAERMQEILNTPLESLADAELADLEKKYAQAGASDAPPVQPTKTRP</sequence>
<evidence type="ECO:0000256" key="1">
    <source>
        <dbReference type="SAM" id="MobiDB-lite"/>
    </source>
</evidence>
<dbReference type="AlphaFoldDB" id="A0A369P282"/>
<keyword evidence="2" id="KW-0472">Membrane</keyword>
<accession>A0A369P282</accession>
<dbReference type="Proteomes" id="UP000253805">
    <property type="component" value="Unassembled WGS sequence"/>
</dbReference>
<name>A0A369P282_9ACTN</name>
<feature type="transmembrane region" description="Helical" evidence="2">
    <location>
        <begin position="230"/>
        <end position="250"/>
    </location>
</feature>
<feature type="region of interest" description="Disordered" evidence="1">
    <location>
        <begin position="1"/>
        <end position="40"/>
    </location>
</feature>
<comment type="caution">
    <text evidence="3">The sequence shown here is derived from an EMBL/GenBank/DDBJ whole genome shotgun (WGS) entry which is preliminary data.</text>
</comment>
<evidence type="ECO:0000313" key="3">
    <source>
        <dbReference type="EMBL" id="RDC46204.1"/>
    </source>
</evidence>
<evidence type="ECO:0008006" key="5">
    <source>
        <dbReference type="Google" id="ProtNLM"/>
    </source>
</evidence>
<evidence type="ECO:0000256" key="2">
    <source>
        <dbReference type="SAM" id="Phobius"/>
    </source>
</evidence>
<keyword evidence="2" id="KW-0812">Transmembrane</keyword>
<dbReference type="EMBL" id="PPUT01000004">
    <property type="protein sequence ID" value="RDC46204.1"/>
    <property type="molecule type" value="Genomic_DNA"/>
</dbReference>
<proteinExistence type="predicted"/>
<keyword evidence="2" id="KW-1133">Transmembrane helix</keyword>